<comment type="caution">
    <text evidence="2">The sequence shown here is derived from an EMBL/GenBank/DDBJ whole genome shotgun (WGS) entry which is preliminary data.</text>
</comment>
<gene>
    <name evidence="2" type="ORF">WG66_2317</name>
</gene>
<reference evidence="2 3" key="1">
    <citation type="submission" date="2015-12" db="EMBL/GenBank/DDBJ databases">
        <title>Draft genome sequence of Moniliophthora roreri, the causal agent of frosty pod rot of cacao.</title>
        <authorList>
            <person name="Aime M.C."/>
            <person name="Diaz-Valderrama J.R."/>
            <person name="Kijpornyongpan T."/>
            <person name="Phillips-Mora W."/>
        </authorList>
    </citation>
    <scope>NUCLEOTIDE SEQUENCE [LARGE SCALE GENOMIC DNA]</scope>
    <source>
        <strain evidence="2 3">MCA 2952</strain>
    </source>
</reference>
<feature type="compositionally biased region" description="Low complexity" evidence="1">
    <location>
        <begin position="14"/>
        <end position="25"/>
    </location>
</feature>
<organism evidence="2 3">
    <name type="scientific">Moniliophthora roreri</name>
    <name type="common">Frosty pod rot fungus</name>
    <name type="synonym">Monilia roreri</name>
    <dbReference type="NCBI Taxonomy" id="221103"/>
    <lineage>
        <taxon>Eukaryota</taxon>
        <taxon>Fungi</taxon>
        <taxon>Dikarya</taxon>
        <taxon>Basidiomycota</taxon>
        <taxon>Agaricomycotina</taxon>
        <taxon>Agaricomycetes</taxon>
        <taxon>Agaricomycetidae</taxon>
        <taxon>Agaricales</taxon>
        <taxon>Marasmiineae</taxon>
        <taxon>Marasmiaceae</taxon>
        <taxon>Moniliophthora</taxon>
    </lineage>
</organism>
<accession>A0A0W0G981</accession>
<proteinExistence type="predicted"/>
<protein>
    <submittedName>
        <fullName evidence="2">Uncharacterized protein</fullName>
    </submittedName>
</protein>
<name>A0A0W0G981_MONRR</name>
<evidence type="ECO:0000256" key="1">
    <source>
        <dbReference type="SAM" id="MobiDB-lite"/>
    </source>
</evidence>
<evidence type="ECO:0000313" key="2">
    <source>
        <dbReference type="EMBL" id="KTB45106.1"/>
    </source>
</evidence>
<evidence type="ECO:0000313" key="3">
    <source>
        <dbReference type="Proteomes" id="UP000054988"/>
    </source>
</evidence>
<sequence length="160" mass="17944">MPAAGTVFIVHNLQSPKSSKPGSSQHNERTFEITSVPPAPTGTTSSSLHPANHPDTNHTKPSKLLLQTSWRRPVYDDGLEKNQTVGPPQKIHPAENLDPRGPSANPQLRWSPMIFLRSVIIETASMLKQTMELVLLQHLEFRWRAVNPSRQPSKRHPMLE</sequence>
<dbReference type="Proteomes" id="UP000054988">
    <property type="component" value="Unassembled WGS sequence"/>
</dbReference>
<dbReference type="EMBL" id="LATX01000776">
    <property type="protein sequence ID" value="KTB45106.1"/>
    <property type="molecule type" value="Genomic_DNA"/>
</dbReference>
<dbReference type="AlphaFoldDB" id="A0A0W0G981"/>
<feature type="region of interest" description="Disordered" evidence="1">
    <location>
        <begin position="1"/>
        <end position="103"/>
    </location>
</feature>